<dbReference type="Proteomes" id="UP000582231">
    <property type="component" value="Unassembled WGS sequence"/>
</dbReference>
<dbReference type="AlphaFoldDB" id="A0A852R8I7"/>
<dbReference type="EC" id="1.4.99.-" evidence="3"/>
<dbReference type="Gene3D" id="3.50.50.60">
    <property type="entry name" value="FAD/NAD(P)-binding domain"/>
    <property type="match status" value="2"/>
</dbReference>
<dbReference type="PANTHER" id="PTHR13847:SF289">
    <property type="entry name" value="GLYCINE OXIDASE"/>
    <property type="match status" value="1"/>
</dbReference>
<dbReference type="InterPro" id="IPR006076">
    <property type="entry name" value="FAD-dep_OxRdtase"/>
</dbReference>
<dbReference type="InterPro" id="IPR036188">
    <property type="entry name" value="FAD/NAD-bd_sf"/>
</dbReference>
<dbReference type="SUPFAM" id="SSF51905">
    <property type="entry name" value="FAD/NAD(P)-binding domain"/>
    <property type="match status" value="1"/>
</dbReference>
<gene>
    <name evidence="3" type="ORF">BJ958_002749</name>
</gene>
<accession>A0A852R8I7</accession>
<dbReference type="GO" id="GO:0016491">
    <property type="term" value="F:oxidoreductase activity"/>
    <property type="evidence" value="ECO:0007669"/>
    <property type="project" value="UniProtKB-KW"/>
</dbReference>
<evidence type="ECO:0000313" key="4">
    <source>
        <dbReference type="Proteomes" id="UP000582231"/>
    </source>
</evidence>
<organism evidence="3 4">
    <name type="scientific">Nocardioides kongjuensis</name>
    <dbReference type="NCBI Taxonomy" id="349522"/>
    <lineage>
        <taxon>Bacteria</taxon>
        <taxon>Bacillati</taxon>
        <taxon>Actinomycetota</taxon>
        <taxon>Actinomycetes</taxon>
        <taxon>Propionibacteriales</taxon>
        <taxon>Nocardioidaceae</taxon>
        <taxon>Nocardioides</taxon>
    </lineage>
</organism>
<dbReference type="Pfam" id="PF01266">
    <property type="entry name" value="DAO"/>
    <property type="match status" value="1"/>
</dbReference>
<dbReference type="SUPFAM" id="SSF54373">
    <property type="entry name" value="FAD-linked reductases, C-terminal domain"/>
    <property type="match status" value="1"/>
</dbReference>
<name>A0A852R8I7_9ACTN</name>
<proteinExistence type="predicted"/>
<reference evidence="3 4" key="1">
    <citation type="submission" date="2020-07" db="EMBL/GenBank/DDBJ databases">
        <title>Sequencing the genomes of 1000 actinobacteria strains.</title>
        <authorList>
            <person name="Klenk H.-P."/>
        </authorList>
    </citation>
    <scope>NUCLEOTIDE SEQUENCE [LARGE SCALE GENOMIC DNA]</scope>
    <source>
        <strain evidence="3 4">DSM 19082</strain>
    </source>
</reference>
<sequence>MAAQHSSVRVDVAVIGGGVIGACVARAVRARGFEVVVIDPAPGEGASRGNAGLVVPSYSVPMATPANLRAGLRGALGHDAAISVGRPFSAATAGWLARFVLSARPDRVRRTARTTFDLAARSRRLYDDLAAEGLDLGLRTVGWLWTFGPASGPAAAASVVRDLERVGSAGRLVDGDEARALEPALGAEVAAGVWFPQEGVLDPARATVMLLHDAEERGACVLREPVVSAERDGPRIRALRTTTRVVEARWVVLAAGASSRAVGALLGARVPVEAGHGWSLTVPTPEPLVGRALMDADAHVVVSPLPGGLRVTGGMQLGGRPSSERADATVAGLRSAATRLVPALADLPDGVAWQGARPMTAGGLPLLGRDRSVDNLLLATGHGTLGVTLAPVTGEILAELVTDGARRRARGAA</sequence>
<dbReference type="RefSeq" id="WP_179727355.1">
    <property type="nucleotide sequence ID" value="NZ_BAABEF010000001.1"/>
</dbReference>
<evidence type="ECO:0000313" key="3">
    <source>
        <dbReference type="EMBL" id="NYD31203.1"/>
    </source>
</evidence>
<evidence type="ECO:0000256" key="1">
    <source>
        <dbReference type="ARBA" id="ARBA00023002"/>
    </source>
</evidence>
<dbReference type="PANTHER" id="PTHR13847">
    <property type="entry name" value="SARCOSINE DEHYDROGENASE-RELATED"/>
    <property type="match status" value="1"/>
</dbReference>
<dbReference type="EMBL" id="JACCBF010000001">
    <property type="protein sequence ID" value="NYD31203.1"/>
    <property type="molecule type" value="Genomic_DNA"/>
</dbReference>
<feature type="domain" description="FAD dependent oxidoreductase" evidence="2">
    <location>
        <begin position="11"/>
        <end position="400"/>
    </location>
</feature>
<keyword evidence="4" id="KW-1185">Reference proteome</keyword>
<dbReference type="Gene3D" id="3.30.9.10">
    <property type="entry name" value="D-Amino Acid Oxidase, subunit A, domain 2"/>
    <property type="match status" value="1"/>
</dbReference>
<comment type="caution">
    <text evidence="3">The sequence shown here is derived from an EMBL/GenBank/DDBJ whole genome shotgun (WGS) entry which is preliminary data.</text>
</comment>
<protein>
    <submittedName>
        <fullName evidence="3">D-amino-acid dehydrogenase</fullName>
        <ecNumber evidence="3">1.4.99.-</ecNumber>
    </submittedName>
</protein>
<keyword evidence="1 3" id="KW-0560">Oxidoreductase</keyword>
<dbReference type="GO" id="GO:0005737">
    <property type="term" value="C:cytoplasm"/>
    <property type="evidence" value="ECO:0007669"/>
    <property type="project" value="TreeGrafter"/>
</dbReference>
<evidence type="ECO:0000259" key="2">
    <source>
        <dbReference type="Pfam" id="PF01266"/>
    </source>
</evidence>